<evidence type="ECO:0000256" key="6">
    <source>
        <dbReference type="ARBA" id="ARBA00023136"/>
    </source>
</evidence>
<evidence type="ECO:0000256" key="4">
    <source>
        <dbReference type="ARBA" id="ARBA00022692"/>
    </source>
</evidence>
<protein>
    <submittedName>
        <fullName evidence="10">Monovalent cation/H+ antiporter subunit D</fullName>
    </submittedName>
</protein>
<feature type="transmembrane region" description="Helical" evidence="8">
    <location>
        <begin position="84"/>
        <end position="101"/>
    </location>
</feature>
<feature type="transmembrane region" description="Helical" evidence="8">
    <location>
        <begin position="35"/>
        <end position="53"/>
    </location>
</feature>
<evidence type="ECO:0000256" key="1">
    <source>
        <dbReference type="ARBA" id="ARBA00004651"/>
    </source>
</evidence>
<dbReference type="InterPro" id="IPR001750">
    <property type="entry name" value="ND/Mrp_TM"/>
</dbReference>
<comment type="similarity">
    <text evidence="2">Belongs to the CPA3 antiporters (TC 2.A.63) subunit D family.</text>
</comment>
<dbReference type="PRINTS" id="PR01437">
    <property type="entry name" value="NUOXDRDTASE4"/>
</dbReference>
<dbReference type="Proteomes" id="UP001501476">
    <property type="component" value="Unassembled WGS sequence"/>
</dbReference>
<feature type="transmembrane region" description="Helical" evidence="8">
    <location>
        <begin position="272"/>
        <end position="295"/>
    </location>
</feature>
<feature type="transmembrane region" description="Helical" evidence="8">
    <location>
        <begin position="374"/>
        <end position="394"/>
    </location>
</feature>
<evidence type="ECO:0000313" key="10">
    <source>
        <dbReference type="EMBL" id="GAA0234546.1"/>
    </source>
</evidence>
<sequence>MTLSQLPILLILLPLLGGILTLFSRPKGIPLQRVVSLIFTMALLLLSIYTVTIANSGDYSVYLLGNWTAPFGIVMVLDKLSSLMILLTSILAVIALAYAISQGTDKKGQHFHVLYQIQLFGLNGAFLTGDLFNLFVFFEVLLLASYGLLLHGGGRLRTKGGLHYVVINLVGSSLFLFAVGTLYGILGTLNIADMSTHIAQLDSAHQGIVAAAGLLLLVVFGIKAAIFPLYLWLPSAYANTSAAVAALFAIMTKVGLYAIIRVHGTLFSEQASALAGLHAEVVLSLGLVTLAMAVLGVFASRALKEQTAFLILASVATLLIGIGINTTEALAATLYYLIHSTLIGAGLFLVADIIARARGSYSDRLRPGAPMKHAVVLGSVFFITAIAIVGMPPLSGFIGKVMILEAALSSTLSTWIYAIILIGSLLMIMAMARSGSIIFYQTDTSLDDDSEKLNIRALALALVLVLASPILVIAAGPISDFTQSVASQLNDHQAYIDAVMGQPAYQGGE</sequence>
<dbReference type="PANTHER" id="PTHR42703:SF1">
    <property type="entry name" value="NA(+)_H(+) ANTIPORTER SUBUNIT D1"/>
    <property type="match status" value="1"/>
</dbReference>
<dbReference type="NCBIfam" id="NF009309">
    <property type="entry name" value="PRK12666.1"/>
    <property type="match status" value="1"/>
</dbReference>
<feature type="transmembrane region" description="Helical" evidence="8">
    <location>
        <begin position="414"/>
        <end position="432"/>
    </location>
</feature>
<feature type="domain" description="NADH:quinone oxidoreductase/Mrp antiporter transmembrane" evidence="9">
    <location>
        <begin position="129"/>
        <end position="423"/>
    </location>
</feature>
<dbReference type="InterPro" id="IPR050586">
    <property type="entry name" value="CPA3_Na-H_Antiporter_D"/>
</dbReference>
<keyword evidence="6 8" id="KW-0472">Membrane</keyword>
<evidence type="ECO:0000259" key="9">
    <source>
        <dbReference type="Pfam" id="PF00361"/>
    </source>
</evidence>
<organism evidence="10 11">
    <name type="scientific">Methylophaga marina</name>
    <dbReference type="NCBI Taxonomy" id="45495"/>
    <lineage>
        <taxon>Bacteria</taxon>
        <taxon>Pseudomonadati</taxon>
        <taxon>Pseudomonadota</taxon>
        <taxon>Gammaproteobacteria</taxon>
        <taxon>Thiotrichales</taxon>
        <taxon>Piscirickettsiaceae</taxon>
        <taxon>Methylophaga</taxon>
    </lineage>
</organism>
<accession>A0ABP3DNB1</accession>
<proteinExistence type="inferred from homology"/>
<keyword evidence="5 8" id="KW-1133">Transmembrane helix</keyword>
<feature type="transmembrane region" description="Helical" evidence="8">
    <location>
        <begin position="307"/>
        <end position="327"/>
    </location>
</feature>
<evidence type="ECO:0000256" key="7">
    <source>
        <dbReference type="RuleBase" id="RU000320"/>
    </source>
</evidence>
<comment type="caution">
    <text evidence="10">The sequence shown here is derived from an EMBL/GenBank/DDBJ whole genome shotgun (WGS) entry which is preliminary data.</text>
</comment>
<feature type="transmembrane region" description="Helical" evidence="8">
    <location>
        <begin position="240"/>
        <end position="260"/>
    </location>
</feature>
<evidence type="ECO:0000256" key="3">
    <source>
        <dbReference type="ARBA" id="ARBA00022475"/>
    </source>
</evidence>
<evidence type="ECO:0000256" key="5">
    <source>
        <dbReference type="ARBA" id="ARBA00022989"/>
    </source>
</evidence>
<feature type="transmembrane region" description="Helical" evidence="8">
    <location>
        <begin position="162"/>
        <end position="186"/>
    </location>
</feature>
<name>A0ABP3DNB1_9GAMM</name>
<feature type="transmembrane region" description="Helical" evidence="8">
    <location>
        <begin position="59"/>
        <end position="77"/>
    </location>
</feature>
<gene>
    <name evidence="10" type="ORF">GCM10008964_27380</name>
</gene>
<keyword evidence="3" id="KW-1003">Cell membrane</keyword>
<reference evidence="11" key="1">
    <citation type="journal article" date="2019" name="Int. J. Syst. Evol. Microbiol.">
        <title>The Global Catalogue of Microorganisms (GCM) 10K type strain sequencing project: providing services to taxonomists for standard genome sequencing and annotation.</title>
        <authorList>
            <consortium name="The Broad Institute Genomics Platform"/>
            <consortium name="The Broad Institute Genome Sequencing Center for Infectious Disease"/>
            <person name="Wu L."/>
            <person name="Ma J."/>
        </authorList>
    </citation>
    <scope>NUCLEOTIDE SEQUENCE [LARGE SCALE GENOMIC DNA]</scope>
    <source>
        <strain evidence="11">JCM 6886</strain>
    </source>
</reference>
<keyword evidence="11" id="KW-1185">Reference proteome</keyword>
<dbReference type="InterPro" id="IPR003918">
    <property type="entry name" value="NADH_UbQ_OxRdtase"/>
</dbReference>
<comment type="subcellular location">
    <subcellularLocation>
        <location evidence="1">Cell membrane</location>
        <topology evidence="1">Multi-pass membrane protein</topology>
    </subcellularLocation>
    <subcellularLocation>
        <location evidence="7">Membrane</location>
        <topology evidence="7">Multi-pass membrane protein</topology>
    </subcellularLocation>
</comment>
<dbReference type="PANTHER" id="PTHR42703">
    <property type="entry name" value="NADH DEHYDROGENASE"/>
    <property type="match status" value="1"/>
</dbReference>
<dbReference type="EMBL" id="BAAADG010000018">
    <property type="protein sequence ID" value="GAA0234546.1"/>
    <property type="molecule type" value="Genomic_DNA"/>
</dbReference>
<feature type="transmembrane region" description="Helical" evidence="8">
    <location>
        <begin position="131"/>
        <end position="150"/>
    </location>
</feature>
<dbReference type="Pfam" id="PF00361">
    <property type="entry name" value="Proton_antipo_M"/>
    <property type="match status" value="1"/>
</dbReference>
<feature type="transmembrane region" description="Helical" evidence="8">
    <location>
        <begin position="333"/>
        <end position="354"/>
    </location>
</feature>
<evidence type="ECO:0000256" key="2">
    <source>
        <dbReference type="ARBA" id="ARBA00005346"/>
    </source>
</evidence>
<feature type="transmembrane region" description="Helical" evidence="8">
    <location>
        <begin position="206"/>
        <end position="233"/>
    </location>
</feature>
<evidence type="ECO:0000313" key="11">
    <source>
        <dbReference type="Proteomes" id="UP001501476"/>
    </source>
</evidence>
<evidence type="ECO:0000256" key="8">
    <source>
        <dbReference type="SAM" id="Phobius"/>
    </source>
</evidence>
<feature type="transmembrane region" description="Helical" evidence="8">
    <location>
        <begin position="6"/>
        <end position="23"/>
    </location>
</feature>
<dbReference type="RefSeq" id="WP_286304178.1">
    <property type="nucleotide sequence ID" value="NZ_AP027741.1"/>
</dbReference>
<keyword evidence="4 7" id="KW-0812">Transmembrane</keyword>
<feature type="transmembrane region" description="Helical" evidence="8">
    <location>
        <begin position="453"/>
        <end position="475"/>
    </location>
</feature>